<dbReference type="EMBL" id="PVTM01000003">
    <property type="protein sequence ID" value="PRY72598.1"/>
    <property type="molecule type" value="Genomic_DNA"/>
</dbReference>
<sequence length="191" mass="21375">MTSCHSRPSPDTARLVEENLLTLAQLRRMVAALAPERYRQAFGEHGRHTLGKHVRHIIDHYDALLDGLERGEEVIDYEQRRRDEALEQWPQQAASHLAGIQSRLSALDGEPWSAALTLAYPLDDEALSLASSLARELAFLTSHSIHHMAIIALLAEQSGIHLPESFGVHPSTLRHWQRAPEEPAPPSRRSA</sequence>
<dbReference type="InterPro" id="IPR024775">
    <property type="entry name" value="DinB-like"/>
</dbReference>
<dbReference type="PANTHER" id="PTHR39473">
    <property type="match status" value="1"/>
</dbReference>
<proteinExistence type="predicted"/>
<accession>A0A2T0VQ56</accession>
<dbReference type="InterPro" id="IPR034660">
    <property type="entry name" value="DinB/YfiT-like"/>
</dbReference>
<dbReference type="Gene3D" id="1.20.120.450">
    <property type="entry name" value="dinb family like domain"/>
    <property type="match status" value="1"/>
</dbReference>
<dbReference type="AlphaFoldDB" id="A0A2T0VQ56"/>
<dbReference type="SUPFAM" id="SSF109854">
    <property type="entry name" value="DinB/YfiT-like putative metalloenzymes"/>
    <property type="match status" value="1"/>
</dbReference>
<comment type="caution">
    <text evidence="2">The sequence shown here is derived from an EMBL/GenBank/DDBJ whole genome shotgun (WGS) entry which is preliminary data.</text>
</comment>
<dbReference type="RefSeq" id="WP_106229731.1">
    <property type="nucleotide sequence ID" value="NZ_PVTM01000003.1"/>
</dbReference>
<evidence type="ECO:0000259" key="1">
    <source>
        <dbReference type="Pfam" id="PF12867"/>
    </source>
</evidence>
<dbReference type="Pfam" id="PF12867">
    <property type="entry name" value="DinB_2"/>
    <property type="match status" value="1"/>
</dbReference>
<protein>
    <submittedName>
        <fullName evidence="2">DinB family protein</fullName>
    </submittedName>
</protein>
<gene>
    <name evidence="2" type="ORF">BCL64_10377</name>
</gene>
<feature type="domain" description="DinB-like" evidence="1">
    <location>
        <begin position="23"/>
        <end position="151"/>
    </location>
</feature>
<reference evidence="2 3" key="1">
    <citation type="submission" date="2018-03" db="EMBL/GenBank/DDBJ databases">
        <title>Comparative analysis of microorganisms from saline springs in Andes Mountain Range, Colombia.</title>
        <authorList>
            <person name="Rubin E."/>
        </authorList>
    </citation>
    <scope>NUCLEOTIDE SEQUENCE [LARGE SCALE GENOMIC DNA]</scope>
    <source>
        <strain evidence="2 3">USBA 854</strain>
    </source>
</reference>
<evidence type="ECO:0000313" key="2">
    <source>
        <dbReference type="EMBL" id="PRY72598.1"/>
    </source>
</evidence>
<name>A0A2T0VQ56_9GAMM</name>
<dbReference type="PANTHER" id="PTHR39473:SF1">
    <property type="entry name" value="DINB-LIKE DOMAIN-CONTAINING PROTEIN"/>
    <property type="match status" value="1"/>
</dbReference>
<evidence type="ECO:0000313" key="3">
    <source>
        <dbReference type="Proteomes" id="UP000239896"/>
    </source>
</evidence>
<dbReference type="Proteomes" id="UP000239896">
    <property type="component" value="Unassembled WGS sequence"/>
</dbReference>
<organism evidence="2 3">
    <name type="scientific">Halomonas ventosae</name>
    <dbReference type="NCBI Taxonomy" id="229007"/>
    <lineage>
        <taxon>Bacteria</taxon>
        <taxon>Pseudomonadati</taxon>
        <taxon>Pseudomonadota</taxon>
        <taxon>Gammaproteobacteria</taxon>
        <taxon>Oceanospirillales</taxon>
        <taxon>Halomonadaceae</taxon>
        <taxon>Halomonas</taxon>
    </lineage>
</organism>
<keyword evidence="3" id="KW-1185">Reference proteome</keyword>